<dbReference type="AlphaFoldDB" id="A0A1Y2D446"/>
<evidence type="ECO:0000313" key="3">
    <source>
        <dbReference type="Proteomes" id="UP000193467"/>
    </source>
</evidence>
<proteinExistence type="predicted"/>
<name>A0A1Y2D446_9BASI</name>
<reference evidence="2 3" key="1">
    <citation type="submission" date="2016-07" db="EMBL/GenBank/DDBJ databases">
        <title>Pervasive Adenine N6-methylation of Active Genes in Fungi.</title>
        <authorList>
            <consortium name="DOE Joint Genome Institute"/>
            <person name="Mondo S.J."/>
            <person name="Dannebaum R.O."/>
            <person name="Kuo R.C."/>
            <person name="Labutti K."/>
            <person name="Haridas S."/>
            <person name="Kuo A."/>
            <person name="Salamov A."/>
            <person name="Ahrendt S.R."/>
            <person name="Lipzen A."/>
            <person name="Sullivan W."/>
            <person name="Andreopoulos W.B."/>
            <person name="Clum A."/>
            <person name="Lindquist E."/>
            <person name="Daum C."/>
            <person name="Ramamoorthy G.K."/>
            <person name="Gryganskyi A."/>
            <person name="Culley D."/>
            <person name="Magnuson J.K."/>
            <person name="James T.Y."/>
            <person name="O'Malley M.A."/>
            <person name="Stajich J.E."/>
            <person name="Spatafora J.W."/>
            <person name="Visel A."/>
            <person name="Grigoriev I.V."/>
        </authorList>
    </citation>
    <scope>NUCLEOTIDE SEQUENCE [LARGE SCALE GENOMIC DNA]</scope>
    <source>
        <strain evidence="2 3">62-1032</strain>
    </source>
</reference>
<feature type="region of interest" description="Disordered" evidence="1">
    <location>
        <begin position="51"/>
        <end position="75"/>
    </location>
</feature>
<protein>
    <submittedName>
        <fullName evidence="2">Uncharacterized protein</fullName>
    </submittedName>
</protein>
<feature type="compositionally biased region" description="Basic and acidic residues" evidence="1">
    <location>
        <begin position="288"/>
        <end position="306"/>
    </location>
</feature>
<sequence length="318" mass="34728">MSQAIKAASKLVPAGYSSLAKLQLLTQVEMAKLGIDDEEIRKGIAWLTDPKGKGAAAKGEGGKRKRPPREHDLDKPLPTREVKEVVDTDLDFDEIHAEEALIKKSVITNRAPVMTAWATIVAERLGFRRQEALSIAQVYTDLNASSKGVSLGIMDPSVLQPGAGPSQPFVDLMGRKVPVLSTQTGEWRAITKGSVADPATAFSYIQRNFRQQMGAIVGGLRVLADSFEPQELNEKGYGLYLSFRPEVDGWGKKAELRVSSILELRRFLTHAPAPSKSEGEGAGEGEGFEGRVVKIEEGEGEGRGRESSWSSSRTRKRW</sequence>
<dbReference type="EMBL" id="MCGR01000102">
    <property type="protein sequence ID" value="ORY53987.1"/>
    <property type="molecule type" value="Genomic_DNA"/>
</dbReference>
<dbReference type="OrthoDB" id="514070at2759"/>
<keyword evidence="3" id="KW-1185">Reference proteome</keyword>
<feature type="region of interest" description="Disordered" evidence="1">
    <location>
        <begin position="272"/>
        <end position="318"/>
    </location>
</feature>
<evidence type="ECO:0000256" key="1">
    <source>
        <dbReference type="SAM" id="MobiDB-lite"/>
    </source>
</evidence>
<evidence type="ECO:0000313" key="2">
    <source>
        <dbReference type="EMBL" id="ORY53987.1"/>
    </source>
</evidence>
<organism evidence="2 3">
    <name type="scientific">Leucosporidium creatinivorum</name>
    <dbReference type="NCBI Taxonomy" id="106004"/>
    <lineage>
        <taxon>Eukaryota</taxon>
        <taxon>Fungi</taxon>
        <taxon>Dikarya</taxon>
        <taxon>Basidiomycota</taxon>
        <taxon>Pucciniomycotina</taxon>
        <taxon>Microbotryomycetes</taxon>
        <taxon>Leucosporidiales</taxon>
        <taxon>Leucosporidium</taxon>
    </lineage>
</organism>
<comment type="caution">
    <text evidence="2">The sequence shown here is derived from an EMBL/GenBank/DDBJ whole genome shotgun (WGS) entry which is preliminary data.</text>
</comment>
<gene>
    <name evidence="2" type="ORF">BCR35DRAFT_335887</name>
</gene>
<dbReference type="Proteomes" id="UP000193467">
    <property type="component" value="Unassembled WGS sequence"/>
</dbReference>
<dbReference type="InParanoid" id="A0A1Y2D446"/>
<accession>A0A1Y2D446</accession>